<feature type="chain" id="PRO_5022766181" description="PEP-CTERM protein-sorting domain-containing protein" evidence="1">
    <location>
        <begin position="27"/>
        <end position="471"/>
    </location>
</feature>
<evidence type="ECO:0000313" key="2">
    <source>
        <dbReference type="EMBL" id="TWT47715.1"/>
    </source>
</evidence>
<name>A0A5C5WCC5_9BACT</name>
<proteinExistence type="predicted"/>
<reference evidence="2 3" key="1">
    <citation type="submission" date="2019-02" db="EMBL/GenBank/DDBJ databases">
        <title>Deep-cultivation of Planctomycetes and their phenomic and genomic characterization uncovers novel biology.</title>
        <authorList>
            <person name="Wiegand S."/>
            <person name="Jogler M."/>
            <person name="Boedeker C."/>
            <person name="Pinto D."/>
            <person name="Vollmers J."/>
            <person name="Rivas-Marin E."/>
            <person name="Kohn T."/>
            <person name="Peeters S.H."/>
            <person name="Heuer A."/>
            <person name="Rast P."/>
            <person name="Oberbeckmann S."/>
            <person name="Bunk B."/>
            <person name="Jeske O."/>
            <person name="Meyerdierks A."/>
            <person name="Storesund J.E."/>
            <person name="Kallscheuer N."/>
            <person name="Luecker S."/>
            <person name="Lage O.M."/>
            <person name="Pohl T."/>
            <person name="Merkel B.J."/>
            <person name="Hornburger P."/>
            <person name="Mueller R.-W."/>
            <person name="Bruemmer F."/>
            <person name="Labrenz M."/>
            <person name="Spormann A.M."/>
            <person name="Op Den Camp H."/>
            <person name="Overmann J."/>
            <person name="Amann R."/>
            <person name="Jetten M.S.M."/>
            <person name="Mascher T."/>
            <person name="Medema M.H."/>
            <person name="Devos D.P."/>
            <person name="Kaster A.-K."/>
            <person name="Ovreas L."/>
            <person name="Rohde M."/>
            <person name="Galperin M.Y."/>
            <person name="Jogler C."/>
        </authorList>
    </citation>
    <scope>NUCLEOTIDE SEQUENCE [LARGE SCALE GENOMIC DNA]</scope>
    <source>
        <strain evidence="2 3">Pla111</strain>
    </source>
</reference>
<dbReference type="OrthoDB" id="256429at2"/>
<protein>
    <recommendedName>
        <fullName evidence="4">PEP-CTERM protein-sorting domain-containing protein</fullName>
    </recommendedName>
</protein>
<evidence type="ECO:0008006" key="4">
    <source>
        <dbReference type="Google" id="ProtNLM"/>
    </source>
</evidence>
<accession>A0A5C5WCC5</accession>
<keyword evidence="1" id="KW-0732">Signal</keyword>
<evidence type="ECO:0000256" key="1">
    <source>
        <dbReference type="SAM" id="SignalP"/>
    </source>
</evidence>
<gene>
    <name evidence="2" type="ORF">Pla111_13350</name>
</gene>
<evidence type="ECO:0000313" key="3">
    <source>
        <dbReference type="Proteomes" id="UP000318995"/>
    </source>
</evidence>
<dbReference type="PROSITE" id="PS00018">
    <property type="entry name" value="EF_HAND_1"/>
    <property type="match status" value="1"/>
</dbReference>
<dbReference type="InterPro" id="IPR018247">
    <property type="entry name" value="EF_Hand_1_Ca_BS"/>
</dbReference>
<keyword evidence="3" id="KW-1185">Reference proteome</keyword>
<dbReference type="AlphaFoldDB" id="A0A5C5WCC5"/>
<sequence length="471" mass="49243" precursor="true">MSSYHVAARQLLSGIALTLVATTASAVAVATFDADQFNANGFRFGDFDDNFFGTFDSSMGLLSLDINDFDSNGDYFGGAGSDIAADFDVNTTQLEVRLQVGANNVAQQFRVTLKDLDGAGFSDEHVYEFDLTGISPVDGFVTLTKPLNLGPLFTQGGFGDMPGDGIQNYGLAQVQIQTVFGLAERLQVDIESVTLVDSAETTLIELTPATFASQLQSFSFGTFQETGVVDQTNGNFVINTALSATPLAGGGLGFTGLSVDFEATEYAIEVEARLLPGNAATSFNLLMGDNDGDDSGPGLGNEDFIFTVDTSEFNSSGFTTLTIPLGSGSESGFLTTFGFANGGDGLQNFDLSQLQIQVDADNSLGALGIEIARFSIVQFTPTAVDGDFNGDGKVDNGDLNLLLGSWGSPTVPASWINGFTSPVDNGELNALLGNWGFGVAGAAAVPEPTAVLIMSSMVLLLVGGRRDALKR</sequence>
<dbReference type="EMBL" id="SJPH01000002">
    <property type="protein sequence ID" value="TWT47715.1"/>
    <property type="molecule type" value="Genomic_DNA"/>
</dbReference>
<dbReference type="RefSeq" id="WP_146572516.1">
    <property type="nucleotide sequence ID" value="NZ_SJPH01000002.1"/>
</dbReference>
<organism evidence="2 3">
    <name type="scientific">Botrimarina hoheduenensis</name>
    <dbReference type="NCBI Taxonomy" id="2528000"/>
    <lineage>
        <taxon>Bacteria</taxon>
        <taxon>Pseudomonadati</taxon>
        <taxon>Planctomycetota</taxon>
        <taxon>Planctomycetia</taxon>
        <taxon>Pirellulales</taxon>
        <taxon>Lacipirellulaceae</taxon>
        <taxon>Botrimarina</taxon>
    </lineage>
</organism>
<feature type="signal peptide" evidence="1">
    <location>
        <begin position="1"/>
        <end position="26"/>
    </location>
</feature>
<dbReference type="Proteomes" id="UP000318995">
    <property type="component" value="Unassembled WGS sequence"/>
</dbReference>
<comment type="caution">
    <text evidence="2">The sequence shown here is derived from an EMBL/GenBank/DDBJ whole genome shotgun (WGS) entry which is preliminary data.</text>
</comment>